<keyword evidence="2" id="KW-1003">Cell membrane</keyword>
<keyword evidence="4 8" id="KW-1133">Transmembrane helix</keyword>
<dbReference type="RefSeq" id="WP_130491738.1">
    <property type="nucleotide sequence ID" value="NZ_SGXD01000001.1"/>
</dbReference>
<protein>
    <submittedName>
        <fullName evidence="10">Putative ABC transport system permease protein</fullName>
    </submittedName>
</protein>
<evidence type="ECO:0000259" key="9">
    <source>
        <dbReference type="Pfam" id="PF02687"/>
    </source>
</evidence>
<evidence type="ECO:0000256" key="2">
    <source>
        <dbReference type="ARBA" id="ARBA00022475"/>
    </source>
</evidence>
<dbReference type="Pfam" id="PF02687">
    <property type="entry name" value="FtsX"/>
    <property type="match status" value="1"/>
</dbReference>
<dbReference type="InterPro" id="IPR050250">
    <property type="entry name" value="Macrolide_Exporter_MacB"/>
</dbReference>
<dbReference type="Proteomes" id="UP000293638">
    <property type="component" value="Unassembled WGS sequence"/>
</dbReference>
<feature type="transmembrane region" description="Helical" evidence="8">
    <location>
        <begin position="539"/>
        <end position="560"/>
    </location>
</feature>
<feature type="transmembrane region" description="Helical" evidence="8">
    <location>
        <begin position="377"/>
        <end position="399"/>
    </location>
</feature>
<feature type="transmembrane region" description="Helical" evidence="8">
    <location>
        <begin position="332"/>
        <end position="349"/>
    </location>
</feature>
<feature type="transmembrane region" description="Helical" evidence="8">
    <location>
        <begin position="492"/>
        <end position="518"/>
    </location>
</feature>
<evidence type="ECO:0000256" key="1">
    <source>
        <dbReference type="ARBA" id="ARBA00004651"/>
    </source>
</evidence>
<evidence type="ECO:0000256" key="7">
    <source>
        <dbReference type="SAM" id="MobiDB-lite"/>
    </source>
</evidence>
<evidence type="ECO:0000256" key="4">
    <source>
        <dbReference type="ARBA" id="ARBA00022989"/>
    </source>
</evidence>
<name>A0A4Q7NWT9_9ACTN</name>
<gene>
    <name evidence="10" type="ORF">EV189_0952</name>
</gene>
<feature type="transmembrane region" description="Helical" evidence="8">
    <location>
        <begin position="771"/>
        <end position="792"/>
    </location>
</feature>
<proteinExistence type="inferred from homology"/>
<feature type="transmembrane region" description="Helical" evidence="8">
    <location>
        <begin position="861"/>
        <end position="883"/>
    </location>
</feature>
<dbReference type="InterPro" id="IPR003838">
    <property type="entry name" value="ABC3_permease_C"/>
</dbReference>
<evidence type="ECO:0000256" key="8">
    <source>
        <dbReference type="SAM" id="Phobius"/>
    </source>
</evidence>
<reference evidence="10 11" key="1">
    <citation type="submission" date="2019-02" db="EMBL/GenBank/DDBJ databases">
        <title>Genomic Encyclopedia of Type Strains, Phase IV (KMG-IV): sequencing the most valuable type-strain genomes for metagenomic binning, comparative biology and taxonomic classification.</title>
        <authorList>
            <person name="Goeker M."/>
        </authorList>
    </citation>
    <scope>NUCLEOTIDE SEQUENCE [LARGE SCALE GENOMIC DNA]</scope>
    <source>
        <strain evidence="10 11">DSM 45622</strain>
    </source>
</reference>
<comment type="subcellular location">
    <subcellularLocation>
        <location evidence="1">Cell membrane</location>
        <topology evidence="1">Multi-pass membrane protein</topology>
    </subcellularLocation>
</comment>
<evidence type="ECO:0000256" key="5">
    <source>
        <dbReference type="ARBA" id="ARBA00023136"/>
    </source>
</evidence>
<comment type="caution">
    <text evidence="10">The sequence shown here is derived from an EMBL/GenBank/DDBJ whole genome shotgun (WGS) entry which is preliminary data.</text>
</comment>
<feature type="transmembrane region" description="Helical" evidence="8">
    <location>
        <begin position="451"/>
        <end position="472"/>
    </location>
</feature>
<dbReference type="AlphaFoldDB" id="A0A4Q7NWT9"/>
<sequence length="902" mass="91312">MSPRQLLGVHLPSVVGRARADRGPLVLAGTVVALGTVLAAALPPAVSRAADSAVSDVVARAGTAADLVLTAPFPPDAPGDPKQRDPDSSTSVQSTVYQARAALPADLAAALQPPLASVTSVDLPVSGTVPGRVLQLAYVTGGSGARVTWTAGRAPGASTARPTQLVQPDSGPWPVQVGLSEQAAAALGVGPGDRVPARDPQKQDLDIRVSGIYRPVDPTDRAWQSAPDLLRPQEFVGQQVTRTAIGALLSADSLADARIALDADYLVRAVSFSPSPSRLDRGNAKVLAGVVVRVEASSGAAVEGDPTWRSSLDAVLRDARRRVATATAQAEVLLVGLVTTTALALLLAAEQLVRRRAAALGDVRVRGAGLPGLGGELLAESLLVTALGGAAGLLAAYAVGPHPSLTWPLPLLGVAALAPPALGVLAAARATGGRRSPANRSARRTVARTAALRRAALEGGVLLAALGALVALHQRGVVPSDPDSGTAVLLPALAPTLAAATAALVLLRLLPLAARLVVARLRRGRRSTAYLVAARTATTVARPLPFLVVTVSSALAALALCLSATQSTGQADGAWRSVGADAVLHTEPGPQVAALARRAAGTEGVRLAVPARVADVSLVGRVSTGSARLVVVDAAAFQRLLATTPLTDAPQLARLRAPGQGGVPALLRTSDPALLRGTLALPWGDGRVPLRVVGGAPPLGDGGPLVVVDAAAFAAAGADAPPDTVWATGPAAGRVLRALAGADGAVTVRTTLLHERQTSPLPLALLRLARLTALAMLLLALLALVLGSAASARERGDTLARLRTLGLRSREARRMVAGELLPPLALGALGGLALGVVLARAAPGPYALHLLTAQPQDPAPVVPWTTAAPLLVVVVGVAGVVAVESSLRRRQRLGQVLRVGAQ</sequence>
<feature type="transmembrane region" description="Helical" evidence="8">
    <location>
        <begin position="411"/>
        <end position="430"/>
    </location>
</feature>
<keyword evidence="5 8" id="KW-0472">Membrane</keyword>
<keyword evidence="3 8" id="KW-0812">Transmembrane</keyword>
<dbReference type="GO" id="GO:0022857">
    <property type="term" value="F:transmembrane transporter activity"/>
    <property type="evidence" value="ECO:0007669"/>
    <property type="project" value="TreeGrafter"/>
</dbReference>
<dbReference type="PANTHER" id="PTHR30572">
    <property type="entry name" value="MEMBRANE COMPONENT OF TRANSPORTER-RELATED"/>
    <property type="match status" value="1"/>
</dbReference>
<dbReference type="EMBL" id="SGXD01000001">
    <property type="protein sequence ID" value="RZS91705.1"/>
    <property type="molecule type" value="Genomic_DNA"/>
</dbReference>
<feature type="region of interest" description="Disordered" evidence="7">
    <location>
        <begin position="69"/>
        <end position="94"/>
    </location>
</feature>
<feature type="transmembrane region" description="Helical" evidence="8">
    <location>
        <begin position="820"/>
        <end position="841"/>
    </location>
</feature>
<accession>A0A4Q7NWT9</accession>
<dbReference type="PANTHER" id="PTHR30572:SF4">
    <property type="entry name" value="ABC TRANSPORTER PERMEASE YTRF"/>
    <property type="match status" value="1"/>
</dbReference>
<evidence type="ECO:0000313" key="10">
    <source>
        <dbReference type="EMBL" id="RZS91705.1"/>
    </source>
</evidence>
<evidence type="ECO:0000256" key="6">
    <source>
        <dbReference type="ARBA" id="ARBA00038076"/>
    </source>
</evidence>
<dbReference type="OrthoDB" id="3782729at2"/>
<evidence type="ECO:0000256" key="3">
    <source>
        <dbReference type="ARBA" id="ARBA00022692"/>
    </source>
</evidence>
<keyword evidence="11" id="KW-1185">Reference proteome</keyword>
<feature type="domain" description="ABC3 transporter permease C-terminal" evidence="9">
    <location>
        <begin position="773"/>
        <end position="887"/>
    </location>
</feature>
<comment type="similarity">
    <text evidence="6">Belongs to the ABC-4 integral membrane protein family.</text>
</comment>
<organism evidence="10 11">
    <name type="scientific">Motilibacter rhizosphaerae</name>
    <dbReference type="NCBI Taxonomy" id="598652"/>
    <lineage>
        <taxon>Bacteria</taxon>
        <taxon>Bacillati</taxon>
        <taxon>Actinomycetota</taxon>
        <taxon>Actinomycetes</taxon>
        <taxon>Motilibacterales</taxon>
        <taxon>Motilibacteraceae</taxon>
        <taxon>Motilibacter</taxon>
    </lineage>
</organism>
<dbReference type="GO" id="GO:0005886">
    <property type="term" value="C:plasma membrane"/>
    <property type="evidence" value="ECO:0007669"/>
    <property type="project" value="UniProtKB-SubCell"/>
</dbReference>
<evidence type="ECO:0000313" key="11">
    <source>
        <dbReference type="Proteomes" id="UP000293638"/>
    </source>
</evidence>